<dbReference type="SMART" id="SM00849">
    <property type="entry name" value="Lactamase_B"/>
    <property type="match status" value="1"/>
</dbReference>
<accession>A0A2M9GWS2</accession>
<organism evidence="4 5">
    <name type="scientific">Achromobacter ruhlandii</name>
    <dbReference type="NCBI Taxonomy" id="72557"/>
    <lineage>
        <taxon>Bacteria</taxon>
        <taxon>Pseudomonadati</taxon>
        <taxon>Pseudomonadota</taxon>
        <taxon>Betaproteobacteria</taxon>
        <taxon>Burkholderiales</taxon>
        <taxon>Alcaligenaceae</taxon>
        <taxon>Achromobacter</taxon>
    </lineage>
</organism>
<protein>
    <submittedName>
        <fullName evidence="4">Ribonuclease</fullName>
        <ecNumber evidence="4">3.1.-.-</ecNumber>
    </submittedName>
</protein>
<gene>
    <name evidence="4" type="ORF">LMG3328_03941</name>
</gene>
<dbReference type="PANTHER" id="PTHR11203:SF37">
    <property type="entry name" value="INTEGRATOR COMPLEX SUBUNIT 11"/>
    <property type="match status" value="1"/>
</dbReference>
<dbReference type="InterPro" id="IPR001279">
    <property type="entry name" value="Metallo-B-lactamas"/>
</dbReference>
<evidence type="ECO:0000256" key="1">
    <source>
        <dbReference type="ARBA" id="ARBA00022801"/>
    </source>
</evidence>
<sequence length="457" mass="49948">MSNHPMLCFLGAAGTVTGSRHLLEIDGQRILLDCGLFQGVKTLRLRNWAPFQVPPGDIDAVVLSHAHLDHSGYLPRLVRDGFRGPVHCSHATLDLCRLLLLDSAHLQEADADYLNRHNLSSHKPALPLYTVADAQRAIAALRPLDFETAIELPGGCRARLHRAGHILGASIVELEYPGGRLVFSGDLGRYGDPLMPAPLPVPQADYLVIESTYGNRAHSKESVLVALESIIMRTVRRGGTVVIPSFAVGRAQSLLYYLWQLKQAGRLPRDLPVFLDSPMASGAVDVYLRHLGDQRLTRADARAAFGMATCVTEVEQSKALDASPMPKIIVSASGMATGGRVIHHLKHYLPDPRNTVLFAGFQAMGTRGAAMLDGAPTVKIHGGYVPVRAEIDNLSMLSAHADADEILRWLGGFTRPPRETFIVHGEPDAADALRLRIKDELGWRCRVMEQNDRVELA</sequence>
<proteinExistence type="predicted"/>
<evidence type="ECO:0000313" key="4">
    <source>
        <dbReference type="EMBL" id="CAB3894027.1"/>
    </source>
</evidence>
<dbReference type="Pfam" id="PF10996">
    <property type="entry name" value="Beta-Casp"/>
    <property type="match status" value="1"/>
</dbReference>
<dbReference type="InterPro" id="IPR036866">
    <property type="entry name" value="RibonucZ/Hydroxyglut_hydro"/>
</dbReference>
<feature type="domain" description="Beta-Casp" evidence="3">
    <location>
        <begin position="251"/>
        <end position="371"/>
    </location>
</feature>
<keyword evidence="1 4" id="KW-0378">Hydrolase</keyword>
<dbReference type="Gene3D" id="3.40.50.10890">
    <property type="match status" value="1"/>
</dbReference>
<dbReference type="AlphaFoldDB" id="A0A2M9GWS2"/>
<dbReference type="GO" id="GO:0004521">
    <property type="term" value="F:RNA endonuclease activity"/>
    <property type="evidence" value="ECO:0007669"/>
    <property type="project" value="TreeGrafter"/>
</dbReference>
<dbReference type="Pfam" id="PF00753">
    <property type="entry name" value="Lactamase_B"/>
    <property type="match status" value="1"/>
</dbReference>
<dbReference type="InterPro" id="IPR022712">
    <property type="entry name" value="Beta_Casp"/>
</dbReference>
<dbReference type="GO" id="GO:0016787">
    <property type="term" value="F:hydrolase activity"/>
    <property type="evidence" value="ECO:0007669"/>
    <property type="project" value="UniProtKB-KW"/>
</dbReference>
<dbReference type="SMART" id="SM01027">
    <property type="entry name" value="Beta-Casp"/>
    <property type="match status" value="1"/>
</dbReference>
<dbReference type="InterPro" id="IPR050698">
    <property type="entry name" value="MBL"/>
</dbReference>
<dbReference type="InterPro" id="IPR011108">
    <property type="entry name" value="RMMBL"/>
</dbReference>
<dbReference type="EMBL" id="CADILE010000012">
    <property type="protein sequence ID" value="CAB3894027.1"/>
    <property type="molecule type" value="Genomic_DNA"/>
</dbReference>
<dbReference type="RefSeq" id="WP_100508635.1">
    <property type="nucleotide sequence ID" value="NZ_CADILE010000012.1"/>
</dbReference>
<dbReference type="CDD" id="cd16295">
    <property type="entry name" value="TTHA0252-CPSF-like_MBL-fold"/>
    <property type="match status" value="1"/>
</dbReference>
<evidence type="ECO:0000259" key="2">
    <source>
        <dbReference type="SMART" id="SM00849"/>
    </source>
</evidence>
<dbReference type="Gene3D" id="3.60.15.10">
    <property type="entry name" value="Ribonuclease Z/Hydroxyacylglutathione hydrolase-like"/>
    <property type="match status" value="1"/>
</dbReference>
<dbReference type="Proteomes" id="UP000494122">
    <property type="component" value="Unassembled WGS sequence"/>
</dbReference>
<evidence type="ECO:0000259" key="3">
    <source>
        <dbReference type="SMART" id="SM01027"/>
    </source>
</evidence>
<reference evidence="4 5" key="1">
    <citation type="submission" date="2020-04" db="EMBL/GenBank/DDBJ databases">
        <authorList>
            <person name="De Canck E."/>
        </authorList>
    </citation>
    <scope>NUCLEOTIDE SEQUENCE [LARGE SCALE GENOMIC DNA]</scope>
    <source>
        <strain evidence="4 5">LMG 3328</strain>
    </source>
</reference>
<dbReference type="EC" id="3.1.-.-" evidence="4"/>
<feature type="domain" description="Metallo-beta-lactamase" evidence="2">
    <location>
        <begin position="17"/>
        <end position="227"/>
    </location>
</feature>
<dbReference type="SUPFAM" id="SSF56281">
    <property type="entry name" value="Metallo-hydrolase/oxidoreductase"/>
    <property type="match status" value="1"/>
</dbReference>
<dbReference type="Pfam" id="PF07521">
    <property type="entry name" value="RMMBL"/>
    <property type="match status" value="1"/>
</dbReference>
<name>A0A2M9GWS2_9BURK</name>
<dbReference type="PANTHER" id="PTHR11203">
    <property type="entry name" value="CLEAVAGE AND POLYADENYLATION SPECIFICITY FACTOR FAMILY MEMBER"/>
    <property type="match status" value="1"/>
</dbReference>
<evidence type="ECO:0000313" key="5">
    <source>
        <dbReference type="Proteomes" id="UP000494122"/>
    </source>
</evidence>